<feature type="disulfide bond" evidence="2">
    <location>
        <begin position="89"/>
        <end position="103"/>
    </location>
</feature>
<keyword evidence="2" id="KW-1015">Disulfide bond</keyword>
<dbReference type="GO" id="GO:0005975">
    <property type="term" value="P:carbohydrate metabolic process"/>
    <property type="evidence" value="ECO:0007669"/>
    <property type="project" value="InterPro"/>
</dbReference>
<accession>A0A2P6NMR1</accession>
<keyword evidence="6" id="KW-1185">Reference proteome</keyword>
<dbReference type="InterPro" id="IPR023346">
    <property type="entry name" value="Lysozyme-like_dom_sf"/>
</dbReference>
<dbReference type="CDD" id="cd00035">
    <property type="entry name" value="ChtBD1"/>
    <property type="match status" value="2"/>
</dbReference>
<evidence type="ECO:0000259" key="4">
    <source>
        <dbReference type="PROSITE" id="PS50941"/>
    </source>
</evidence>
<dbReference type="Proteomes" id="UP000241769">
    <property type="component" value="Unassembled WGS sequence"/>
</dbReference>
<dbReference type="SUPFAM" id="SSF53955">
    <property type="entry name" value="Lysozyme-like"/>
    <property type="match status" value="1"/>
</dbReference>
<feature type="domain" description="Chitin-binding type-1" evidence="4">
    <location>
        <begin position="78"/>
        <end position="115"/>
    </location>
</feature>
<evidence type="ECO:0000313" key="6">
    <source>
        <dbReference type="Proteomes" id="UP000241769"/>
    </source>
</evidence>
<feature type="region of interest" description="Disordered" evidence="3">
    <location>
        <begin position="163"/>
        <end position="196"/>
    </location>
</feature>
<evidence type="ECO:0000256" key="3">
    <source>
        <dbReference type="SAM" id="MobiDB-lite"/>
    </source>
</evidence>
<dbReference type="GO" id="GO:0008061">
    <property type="term" value="F:chitin binding"/>
    <property type="evidence" value="ECO:0007669"/>
    <property type="project" value="UniProtKB-UniRule"/>
</dbReference>
<protein>
    <submittedName>
        <fullName evidence="5">Chitosanase</fullName>
    </submittedName>
</protein>
<dbReference type="GO" id="GO:0005576">
    <property type="term" value="C:extracellular region"/>
    <property type="evidence" value="ECO:0007669"/>
    <property type="project" value="InterPro"/>
</dbReference>
<dbReference type="SUPFAM" id="SSF57016">
    <property type="entry name" value="Plant lectins/antimicrobial peptides"/>
    <property type="match status" value="1"/>
</dbReference>
<dbReference type="Gene3D" id="3.30.386.10">
    <property type="entry name" value="Chitosanase, subunit A, domain 2"/>
    <property type="match status" value="1"/>
</dbReference>
<comment type="caution">
    <text evidence="5">The sequence shown here is derived from an EMBL/GenBank/DDBJ whole genome shotgun (WGS) entry which is preliminary data.</text>
</comment>
<dbReference type="InterPro" id="IPR001002">
    <property type="entry name" value="Chitin-bd_1"/>
</dbReference>
<proteinExistence type="predicted"/>
<feature type="compositionally biased region" description="Low complexity" evidence="3">
    <location>
        <begin position="164"/>
        <end position="195"/>
    </location>
</feature>
<dbReference type="GO" id="GO:0016977">
    <property type="term" value="F:chitosanase activity"/>
    <property type="evidence" value="ECO:0007669"/>
    <property type="project" value="InterPro"/>
</dbReference>
<reference evidence="5 6" key="1">
    <citation type="journal article" date="2018" name="Genome Biol. Evol.">
        <title>Multiple Roots of Fruiting Body Formation in Amoebozoa.</title>
        <authorList>
            <person name="Hillmann F."/>
            <person name="Forbes G."/>
            <person name="Novohradska S."/>
            <person name="Ferling I."/>
            <person name="Riege K."/>
            <person name="Groth M."/>
            <person name="Westermann M."/>
            <person name="Marz M."/>
            <person name="Spaller T."/>
            <person name="Winckler T."/>
            <person name="Schaap P."/>
            <person name="Glockner G."/>
        </authorList>
    </citation>
    <scope>NUCLEOTIDE SEQUENCE [LARGE SCALE GENOMIC DNA]</scope>
    <source>
        <strain evidence="5 6">Jena</strain>
    </source>
</reference>
<dbReference type="InterPro" id="IPR000400">
    <property type="entry name" value="Glyco_hydro_46"/>
</dbReference>
<dbReference type="InParanoid" id="A0A2P6NMR1"/>
<dbReference type="Pfam" id="PF01374">
    <property type="entry name" value="Glyco_hydro_46"/>
    <property type="match status" value="1"/>
</dbReference>
<dbReference type="EMBL" id="MDYQ01000048">
    <property type="protein sequence ID" value="PRP85260.1"/>
    <property type="molecule type" value="Genomic_DNA"/>
</dbReference>
<dbReference type="OrthoDB" id="2105364at2759"/>
<dbReference type="Gene3D" id="1.20.141.10">
    <property type="entry name" value="Chitosanase, subunit A, domain 1"/>
    <property type="match status" value="1"/>
</dbReference>
<keyword evidence="1 2" id="KW-0147">Chitin-binding</keyword>
<dbReference type="SMART" id="SM00270">
    <property type="entry name" value="ChtBD1"/>
    <property type="match status" value="2"/>
</dbReference>
<gene>
    <name evidence="5" type="ORF">PROFUN_07030</name>
</gene>
<dbReference type="PROSITE" id="PS50941">
    <property type="entry name" value="CHIT_BIND_I_2"/>
    <property type="match status" value="1"/>
</dbReference>
<dbReference type="PROSITE" id="PS00026">
    <property type="entry name" value="CHIT_BIND_I_1"/>
    <property type="match status" value="1"/>
</dbReference>
<dbReference type="InterPro" id="IPR018371">
    <property type="entry name" value="Chitin-binding_1_CS"/>
</dbReference>
<dbReference type="Gene3D" id="3.30.60.10">
    <property type="entry name" value="Endochitinase-like"/>
    <property type="match status" value="2"/>
</dbReference>
<name>A0A2P6NMR1_9EUKA</name>
<dbReference type="InterPro" id="IPR023099">
    <property type="entry name" value="Glyco_hydro_46_N"/>
</dbReference>
<evidence type="ECO:0000256" key="1">
    <source>
        <dbReference type="ARBA" id="ARBA00022669"/>
    </source>
</evidence>
<feature type="disulfide bond" evidence="2">
    <location>
        <begin position="109"/>
        <end position="113"/>
    </location>
</feature>
<dbReference type="InterPro" id="IPR036861">
    <property type="entry name" value="Endochitinase-like_sf"/>
</dbReference>
<organism evidence="5 6">
    <name type="scientific">Planoprotostelium fungivorum</name>
    <dbReference type="NCBI Taxonomy" id="1890364"/>
    <lineage>
        <taxon>Eukaryota</taxon>
        <taxon>Amoebozoa</taxon>
        <taxon>Evosea</taxon>
        <taxon>Variosea</taxon>
        <taxon>Cavosteliida</taxon>
        <taxon>Cavosteliaceae</taxon>
        <taxon>Planoprotostelium</taxon>
    </lineage>
</organism>
<sequence length="433" mass="45368">MVEPLILFTTTIIIEGPARRGGVGYLAAGFGVSMNSTDKPYCTRRLQTSLALDLIRFNAAFTVVACTLLLLCATIVLAQNCGCSSSEPCCSQWGYCGTTADYCDKNKGCKSGCWGGSSSSGSGSSTSSSSGDHSISANIQWGYCGTTADYCDKNKGCKSGCWGGSSSSGSGSSTSSSSGSSGGSSSSTSGSSSSGLTDCQQEIIFRVTSVFETGSQNLNFDFCDYENDGQGYDAGFMSATSHSGAILGIVKKYCAKVSNAGICSMINPLQNAVGSATKNGLGQLCSLWKQASNDKKFHDAQWQYTVENYFSPATRHAKEIGLTLPLGLGQFYDTSIQLGDGDDQNSLGGIINTINRKLGKPGSAGQTKWLAAFMQERTQAEYRLGGAYPGTLYRIKSYQHVLNAGQADMKSKTVSFLDNSGGVMSVTCSGNLH</sequence>
<evidence type="ECO:0000256" key="2">
    <source>
        <dbReference type="PROSITE-ProRule" id="PRU00261"/>
    </source>
</evidence>
<comment type="caution">
    <text evidence="2">Lacks conserved residue(s) required for the propagation of feature annotation.</text>
</comment>
<evidence type="ECO:0000313" key="5">
    <source>
        <dbReference type="EMBL" id="PRP85260.1"/>
    </source>
</evidence>
<dbReference type="AlphaFoldDB" id="A0A2P6NMR1"/>